<dbReference type="Pfam" id="PF15345">
    <property type="entry name" value="TMEM51"/>
    <property type="match status" value="1"/>
</dbReference>
<evidence type="ECO:0000256" key="1">
    <source>
        <dbReference type="SAM" id="MobiDB-lite"/>
    </source>
</evidence>
<dbReference type="AlphaFoldDB" id="A0AAR2JQJ6"/>
<accession>A0AAR2JQJ6</accession>
<proteinExistence type="predicted"/>
<feature type="compositionally biased region" description="Polar residues" evidence="1">
    <location>
        <begin position="98"/>
        <end position="110"/>
    </location>
</feature>
<dbReference type="CTD" id="777622"/>
<dbReference type="GeneID" id="108425100"/>
<feature type="compositionally biased region" description="Basic and acidic residues" evidence="1">
    <location>
        <begin position="112"/>
        <end position="122"/>
    </location>
</feature>
<evidence type="ECO:0000256" key="2">
    <source>
        <dbReference type="SAM" id="Phobius"/>
    </source>
</evidence>
<protein>
    <recommendedName>
        <fullName evidence="5">Transmembrane protein 51b</fullName>
    </recommendedName>
</protein>
<feature type="compositionally biased region" description="Polar residues" evidence="1">
    <location>
        <begin position="224"/>
        <end position="233"/>
    </location>
</feature>
<feature type="transmembrane region" description="Helical" evidence="2">
    <location>
        <begin position="68"/>
        <end position="89"/>
    </location>
</feature>
<feature type="compositionally biased region" description="Polar residues" evidence="1">
    <location>
        <begin position="172"/>
        <end position="190"/>
    </location>
</feature>
<dbReference type="PANTHER" id="PTHR16015:SF0">
    <property type="entry name" value="TRANSMEMBRANE PROTEIN 51"/>
    <property type="match status" value="1"/>
</dbReference>
<keyword evidence="2" id="KW-0812">Transmembrane</keyword>
<dbReference type="GeneTree" id="ENSGT00390000009278"/>
<feature type="transmembrane region" description="Helical" evidence="2">
    <location>
        <begin position="23"/>
        <end position="48"/>
    </location>
</feature>
<dbReference type="PANTHER" id="PTHR16015">
    <property type="entry name" value="TRANSMEMBRANE PROTEIN 51"/>
    <property type="match status" value="1"/>
</dbReference>
<dbReference type="Ensembl" id="ENSPNAT00000083088.1">
    <property type="protein sequence ID" value="ENSPNAP00000054305.1"/>
    <property type="gene ID" value="ENSPNAG00000031710.1"/>
</dbReference>
<dbReference type="RefSeq" id="XP_017548994.1">
    <property type="nucleotide sequence ID" value="XM_017693505.2"/>
</dbReference>
<dbReference type="Proteomes" id="UP001501920">
    <property type="component" value="Chromosome 28"/>
</dbReference>
<keyword evidence="4" id="KW-1185">Reference proteome</keyword>
<keyword evidence="2" id="KW-0472">Membrane</keyword>
<organism evidence="3 4">
    <name type="scientific">Pygocentrus nattereri</name>
    <name type="common">Red-bellied piranha</name>
    <dbReference type="NCBI Taxonomy" id="42514"/>
    <lineage>
        <taxon>Eukaryota</taxon>
        <taxon>Metazoa</taxon>
        <taxon>Chordata</taxon>
        <taxon>Craniata</taxon>
        <taxon>Vertebrata</taxon>
        <taxon>Euteleostomi</taxon>
        <taxon>Actinopterygii</taxon>
        <taxon>Neopterygii</taxon>
        <taxon>Teleostei</taxon>
        <taxon>Ostariophysi</taxon>
        <taxon>Characiformes</taxon>
        <taxon>Characoidei</taxon>
        <taxon>Pygocentrus</taxon>
    </lineage>
</organism>
<sequence>MSYTGDNPPSSNTTSSSNSASQYAAAALGVGLVALGIVMVVWTVVPAGSVGNSSRPGQGLGSTSNTSVAAFVMLGVGVAMLLLALCLGVRNKRREQRQQQTNGNAQIDQSQPEERQAEHPEHYAVPSYEEVVGSEQYPIRQFTARQDSTTQLPAYEELIETPQSGLEGPESAHTQPTQTQNGTDDSNPTHTHPPGSNHRTGRPGLKLLPVKVRRIKSEKLGRKVSSSSTQVAVSNIEPLTPPPQYDDSPPELPHLPQ</sequence>
<dbReference type="InterPro" id="IPR029265">
    <property type="entry name" value="TMEM51"/>
</dbReference>
<reference evidence="3" key="2">
    <citation type="submission" date="2025-08" db="UniProtKB">
        <authorList>
            <consortium name="Ensembl"/>
        </authorList>
    </citation>
    <scope>IDENTIFICATION</scope>
</reference>
<evidence type="ECO:0000313" key="4">
    <source>
        <dbReference type="Proteomes" id="UP001501920"/>
    </source>
</evidence>
<keyword evidence="2" id="KW-1133">Transmembrane helix</keyword>
<name>A0AAR2JQJ6_PYGNA</name>
<feature type="compositionally biased region" description="Pro residues" evidence="1">
    <location>
        <begin position="239"/>
        <end position="257"/>
    </location>
</feature>
<evidence type="ECO:0008006" key="5">
    <source>
        <dbReference type="Google" id="ProtNLM"/>
    </source>
</evidence>
<evidence type="ECO:0000313" key="3">
    <source>
        <dbReference type="Ensembl" id="ENSPNAP00000054305.1"/>
    </source>
</evidence>
<dbReference type="RefSeq" id="XP_017548996.1">
    <property type="nucleotide sequence ID" value="XM_017693507.2"/>
</dbReference>
<feature type="region of interest" description="Disordered" evidence="1">
    <location>
        <begin position="163"/>
        <end position="257"/>
    </location>
</feature>
<reference evidence="3" key="3">
    <citation type="submission" date="2025-09" db="UniProtKB">
        <authorList>
            <consortium name="Ensembl"/>
        </authorList>
    </citation>
    <scope>IDENTIFICATION</scope>
</reference>
<reference evidence="3 4" key="1">
    <citation type="submission" date="2020-10" db="EMBL/GenBank/DDBJ databases">
        <title>Pygocentrus nattereri (red-bellied piranha) genome, fPygNat1, primary haplotype.</title>
        <authorList>
            <person name="Myers G."/>
            <person name="Meyer A."/>
            <person name="Karagic N."/>
            <person name="Pippel M."/>
            <person name="Winkler S."/>
            <person name="Tracey A."/>
            <person name="Wood J."/>
            <person name="Formenti G."/>
            <person name="Howe K."/>
            <person name="Fedrigo O."/>
            <person name="Jarvis E.D."/>
        </authorList>
    </citation>
    <scope>NUCLEOTIDE SEQUENCE [LARGE SCALE GENOMIC DNA]</scope>
</reference>
<feature type="region of interest" description="Disordered" evidence="1">
    <location>
        <begin position="96"/>
        <end position="130"/>
    </location>
</feature>